<proteinExistence type="predicted"/>
<dbReference type="PANTHER" id="PTHR35971:SF4">
    <property type="entry name" value="OBSCURIN"/>
    <property type="match status" value="1"/>
</dbReference>
<sequence length="139" mass="15720">DVQPTFLNKDLVQKEVKATVSQKTTLSCEVADTKTEVKWFKDDSVQKEVKAALSEKVTLKCEVADVKTEVKWYKDNKLLISSKTVHAESKGKSRMLVIDSMEKKDAGEYTCEAGSEKLDFKLKLSGNTCFIRLFSFIRS</sequence>
<dbReference type="SUPFAM" id="SSF48726">
    <property type="entry name" value="Immunoglobulin"/>
    <property type="match status" value="1"/>
</dbReference>
<dbReference type="SMART" id="SM00408">
    <property type="entry name" value="IGc2"/>
    <property type="match status" value="1"/>
</dbReference>
<dbReference type="InterPro" id="IPR036179">
    <property type="entry name" value="Ig-like_dom_sf"/>
</dbReference>
<evidence type="ECO:0000256" key="4">
    <source>
        <dbReference type="ARBA" id="ARBA00023157"/>
    </source>
</evidence>
<dbReference type="InterPro" id="IPR013783">
    <property type="entry name" value="Ig-like_fold"/>
</dbReference>
<dbReference type="InterPro" id="IPR007110">
    <property type="entry name" value="Ig-like_dom"/>
</dbReference>
<organism evidence="6 7">
    <name type="scientific">Oryzias latipes</name>
    <name type="common">Japanese rice fish</name>
    <name type="synonym">Japanese killifish</name>
    <dbReference type="NCBI Taxonomy" id="8090"/>
    <lineage>
        <taxon>Eukaryota</taxon>
        <taxon>Metazoa</taxon>
        <taxon>Chordata</taxon>
        <taxon>Craniata</taxon>
        <taxon>Vertebrata</taxon>
        <taxon>Euteleostomi</taxon>
        <taxon>Actinopterygii</taxon>
        <taxon>Neopterygii</taxon>
        <taxon>Teleostei</taxon>
        <taxon>Neoteleostei</taxon>
        <taxon>Acanthomorphata</taxon>
        <taxon>Ovalentaria</taxon>
        <taxon>Atherinomorphae</taxon>
        <taxon>Beloniformes</taxon>
        <taxon>Adrianichthyidae</taxon>
        <taxon>Oryziinae</taxon>
        <taxon>Oryzias</taxon>
    </lineage>
</organism>
<dbReference type="STRING" id="8090.ENSORLP00000028058"/>
<accession>A0A3B3HA07</accession>
<protein>
    <recommendedName>
        <fullName evidence="5">Ig-like domain-containing protein</fullName>
    </recommendedName>
</protein>
<evidence type="ECO:0000313" key="6">
    <source>
        <dbReference type="Ensembl" id="ENSORLP00000028058.1"/>
    </source>
</evidence>
<feature type="domain" description="Ig-like" evidence="5">
    <location>
        <begin position="4"/>
        <end position="125"/>
    </location>
</feature>
<keyword evidence="7" id="KW-1185">Reference proteome</keyword>
<evidence type="ECO:0000256" key="3">
    <source>
        <dbReference type="ARBA" id="ARBA00022553"/>
    </source>
</evidence>
<keyword evidence="2" id="KW-0963">Cytoplasm</keyword>
<reference evidence="6 7" key="1">
    <citation type="journal article" date="2007" name="Nature">
        <title>The medaka draft genome and insights into vertebrate genome evolution.</title>
        <authorList>
            <person name="Kasahara M."/>
            <person name="Naruse K."/>
            <person name="Sasaki S."/>
            <person name="Nakatani Y."/>
            <person name="Qu W."/>
            <person name="Ahsan B."/>
            <person name="Yamada T."/>
            <person name="Nagayasu Y."/>
            <person name="Doi K."/>
            <person name="Kasai Y."/>
            <person name="Jindo T."/>
            <person name="Kobayashi D."/>
            <person name="Shimada A."/>
            <person name="Toyoda A."/>
            <person name="Kuroki Y."/>
            <person name="Fujiyama A."/>
            <person name="Sasaki T."/>
            <person name="Shimizu A."/>
            <person name="Asakawa S."/>
            <person name="Shimizu N."/>
            <person name="Hashimoto S."/>
            <person name="Yang J."/>
            <person name="Lee Y."/>
            <person name="Matsushima K."/>
            <person name="Sugano S."/>
            <person name="Sakaizumi M."/>
            <person name="Narita T."/>
            <person name="Ohishi K."/>
            <person name="Haga S."/>
            <person name="Ohta F."/>
            <person name="Nomoto H."/>
            <person name="Nogata K."/>
            <person name="Morishita T."/>
            <person name="Endo T."/>
            <person name="Shin-I T."/>
            <person name="Takeda H."/>
            <person name="Morishita S."/>
            <person name="Kohara Y."/>
        </authorList>
    </citation>
    <scope>NUCLEOTIDE SEQUENCE [LARGE SCALE GENOMIC DNA]</scope>
    <source>
        <strain evidence="6 7">Hd-rR</strain>
    </source>
</reference>
<dbReference type="Proteomes" id="UP000001038">
    <property type="component" value="Chromosome 17"/>
</dbReference>
<dbReference type="AlphaFoldDB" id="A0A3B3HA07"/>
<evidence type="ECO:0000256" key="2">
    <source>
        <dbReference type="ARBA" id="ARBA00022490"/>
    </source>
</evidence>
<dbReference type="Pfam" id="PF07679">
    <property type="entry name" value="I-set"/>
    <property type="match status" value="1"/>
</dbReference>
<dbReference type="InterPro" id="IPR003598">
    <property type="entry name" value="Ig_sub2"/>
</dbReference>
<dbReference type="InterPro" id="IPR013098">
    <property type="entry name" value="Ig_I-set"/>
</dbReference>
<dbReference type="PANTHER" id="PTHR35971">
    <property type="entry name" value="SI:DKEY-31G6.6"/>
    <property type="match status" value="1"/>
</dbReference>
<dbReference type="InParanoid" id="A0A3B3HA07"/>
<dbReference type="GeneTree" id="ENSGT00940000154756"/>
<dbReference type="PROSITE" id="PS50835">
    <property type="entry name" value="IG_LIKE"/>
    <property type="match status" value="1"/>
</dbReference>
<reference evidence="6" key="3">
    <citation type="submission" date="2025-09" db="UniProtKB">
        <authorList>
            <consortium name="Ensembl"/>
        </authorList>
    </citation>
    <scope>IDENTIFICATION</scope>
    <source>
        <strain evidence="6">Hd-rR</strain>
    </source>
</reference>
<dbReference type="GO" id="GO:0005737">
    <property type="term" value="C:cytoplasm"/>
    <property type="evidence" value="ECO:0007669"/>
    <property type="project" value="UniProtKB-SubCell"/>
</dbReference>
<dbReference type="FunFam" id="2.60.40.10:FF:000214">
    <property type="entry name" value="titin isoform X1"/>
    <property type="match status" value="1"/>
</dbReference>
<name>A0A3B3HA07_ORYLA</name>
<dbReference type="InterPro" id="IPR052385">
    <property type="entry name" value="Obscurin/Obscurin-like_Reg"/>
</dbReference>
<evidence type="ECO:0000259" key="5">
    <source>
        <dbReference type="PROSITE" id="PS50835"/>
    </source>
</evidence>
<keyword evidence="3" id="KW-0597">Phosphoprotein</keyword>
<dbReference type="InterPro" id="IPR003599">
    <property type="entry name" value="Ig_sub"/>
</dbReference>
<reference evidence="6" key="2">
    <citation type="submission" date="2025-08" db="UniProtKB">
        <authorList>
            <consortium name="Ensembl"/>
        </authorList>
    </citation>
    <scope>IDENTIFICATION</scope>
    <source>
        <strain evidence="6">Hd-rR</strain>
    </source>
</reference>
<dbReference type="Bgee" id="ENSORLG00000028404">
    <property type="expression patterns" value="Expressed in sexually immature organism and 5 other cell types or tissues"/>
</dbReference>
<keyword evidence="4" id="KW-1015">Disulfide bond</keyword>
<dbReference type="Ensembl" id="ENSORLT00000039126.1">
    <property type="protein sequence ID" value="ENSORLP00000028058.1"/>
    <property type="gene ID" value="ENSORLG00000028404.1"/>
</dbReference>
<evidence type="ECO:0000256" key="1">
    <source>
        <dbReference type="ARBA" id="ARBA00004496"/>
    </source>
</evidence>
<dbReference type="Gene3D" id="2.60.40.10">
    <property type="entry name" value="Immunoglobulins"/>
    <property type="match status" value="2"/>
</dbReference>
<comment type="subcellular location">
    <subcellularLocation>
        <location evidence="1">Cytoplasm</location>
    </subcellularLocation>
</comment>
<evidence type="ECO:0000313" key="7">
    <source>
        <dbReference type="Proteomes" id="UP000001038"/>
    </source>
</evidence>
<dbReference type="SMART" id="SM00409">
    <property type="entry name" value="IG"/>
    <property type="match status" value="1"/>
</dbReference>